<evidence type="ECO:0000313" key="14">
    <source>
        <dbReference type="EMBL" id="MXQ72840.1"/>
    </source>
</evidence>
<proteinExistence type="inferred from homology"/>
<comment type="subcellular location">
    <subcellularLocation>
        <location evidence="2">Cell membrane</location>
        <topology evidence="2">Multi-pass membrane protein</topology>
    </subcellularLocation>
</comment>
<evidence type="ECO:0000256" key="10">
    <source>
        <dbReference type="ARBA" id="ARBA00023065"/>
    </source>
</evidence>
<organism evidence="14 15">
    <name type="scientific">Copranaerobaculum intestinale</name>
    <dbReference type="NCBI Taxonomy" id="2692629"/>
    <lineage>
        <taxon>Bacteria</taxon>
        <taxon>Bacillati</taxon>
        <taxon>Bacillota</taxon>
        <taxon>Erysipelotrichia</taxon>
        <taxon>Erysipelotrichales</taxon>
        <taxon>Erysipelotrichaceae</taxon>
        <taxon>Copranaerobaculum</taxon>
    </lineage>
</organism>
<evidence type="ECO:0000256" key="2">
    <source>
        <dbReference type="ARBA" id="ARBA00004651"/>
    </source>
</evidence>
<reference evidence="14 15" key="1">
    <citation type="submission" date="2019-12" db="EMBL/GenBank/DDBJ databases">
        <authorList>
            <person name="Yang R."/>
        </authorList>
    </citation>
    <scope>NUCLEOTIDE SEQUENCE [LARGE SCALE GENOMIC DNA]</scope>
    <source>
        <strain evidence="14 15">DONG20-135</strain>
    </source>
</reference>
<dbReference type="RefSeq" id="WP_160624317.1">
    <property type="nucleotide sequence ID" value="NZ_WUUQ01000001.1"/>
</dbReference>
<feature type="transmembrane region" description="Helical" evidence="13">
    <location>
        <begin position="411"/>
        <end position="435"/>
    </location>
</feature>
<dbReference type="PIRSF" id="PIRSF006603">
    <property type="entry name" value="DinF"/>
    <property type="match status" value="1"/>
</dbReference>
<evidence type="ECO:0000256" key="13">
    <source>
        <dbReference type="SAM" id="Phobius"/>
    </source>
</evidence>
<evidence type="ECO:0000256" key="12">
    <source>
        <dbReference type="ARBA" id="ARBA00031636"/>
    </source>
</evidence>
<evidence type="ECO:0000256" key="7">
    <source>
        <dbReference type="ARBA" id="ARBA00022475"/>
    </source>
</evidence>
<keyword evidence="9 13" id="KW-1133">Transmembrane helix</keyword>
<evidence type="ECO:0000256" key="8">
    <source>
        <dbReference type="ARBA" id="ARBA00022692"/>
    </source>
</evidence>
<keyword evidence="11 13" id="KW-0472">Membrane</keyword>
<dbReference type="PANTHER" id="PTHR43298">
    <property type="entry name" value="MULTIDRUG RESISTANCE PROTEIN NORM-RELATED"/>
    <property type="match status" value="1"/>
</dbReference>
<keyword evidence="5" id="KW-0813">Transport</keyword>
<feature type="transmembrane region" description="Helical" evidence="13">
    <location>
        <begin position="134"/>
        <end position="151"/>
    </location>
</feature>
<evidence type="ECO:0000256" key="6">
    <source>
        <dbReference type="ARBA" id="ARBA00022449"/>
    </source>
</evidence>
<evidence type="ECO:0000256" key="11">
    <source>
        <dbReference type="ARBA" id="ARBA00023136"/>
    </source>
</evidence>
<dbReference type="NCBIfam" id="TIGR00797">
    <property type="entry name" value="matE"/>
    <property type="match status" value="1"/>
</dbReference>
<keyword evidence="10" id="KW-0406">Ion transport</keyword>
<comment type="caution">
    <text evidence="14">The sequence shown here is derived from an EMBL/GenBank/DDBJ whole genome shotgun (WGS) entry which is preliminary data.</text>
</comment>
<dbReference type="AlphaFoldDB" id="A0A6N8U4F5"/>
<feature type="transmembrane region" description="Helical" evidence="13">
    <location>
        <begin position="385"/>
        <end position="405"/>
    </location>
</feature>
<feature type="transmembrane region" description="Helical" evidence="13">
    <location>
        <begin position="57"/>
        <end position="80"/>
    </location>
</feature>
<feature type="transmembrane region" description="Helical" evidence="13">
    <location>
        <begin position="194"/>
        <end position="214"/>
    </location>
</feature>
<dbReference type="GO" id="GO:0005886">
    <property type="term" value="C:plasma membrane"/>
    <property type="evidence" value="ECO:0007669"/>
    <property type="project" value="UniProtKB-SubCell"/>
</dbReference>
<dbReference type="GO" id="GO:0042910">
    <property type="term" value="F:xenobiotic transmembrane transporter activity"/>
    <property type="evidence" value="ECO:0007669"/>
    <property type="project" value="InterPro"/>
</dbReference>
<feature type="transmembrane region" description="Helical" evidence="13">
    <location>
        <begin position="163"/>
        <end position="188"/>
    </location>
</feature>
<dbReference type="Pfam" id="PF01554">
    <property type="entry name" value="MatE"/>
    <property type="match status" value="2"/>
</dbReference>
<evidence type="ECO:0000313" key="15">
    <source>
        <dbReference type="Proteomes" id="UP000434036"/>
    </source>
</evidence>
<evidence type="ECO:0000256" key="5">
    <source>
        <dbReference type="ARBA" id="ARBA00022448"/>
    </source>
</evidence>
<feature type="transmembrane region" description="Helical" evidence="13">
    <location>
        <begin position="362"/>
        <end position="378"/>
    </location>
</feature>
<keyword evidence="15" id="KW-1185">Reference proteome</keyword>
<feature type="transmembrane region" description="Helical" evidence="13">
    <location>
        <begin position="317"/>
        <end position="342"/>
    </location>
</feature>
<feature type="transmembrane region" description="Helical" evidence="13">
    <location>
        <begin position="92"/>
        <end position="114"/>
    </location>
</feature>
<accession>A0A6N8U4F5</accession>
<protein>
    <recommendedName>
        <fullName evidence="4">Probable multidrug resistance protein NorM</fullName>
    </recommendedName>
    <alternativeName>
        <fullName evidence="12">Multidrug-efflux transporter</fullName>
    </alternativeName>
</protein>
<gene>
    <name evidence="14" type="ORF">GSF08_02625</name>
</gene>
<comment type="similarity">
    <text evidence="3">Belongs to the multi antimicrobial extrusion (MATE) (TC 2.A.66.1) family.</text>
</comment>
<keyword evidence="6" id="KW-0050">Antiport</keyword>
<sequence>MNVNLTTGSITKNLIRFALPLMVGNLLQQFYNIADTFIVGRFIGADALAAVGSSYTLMVFLTSIILGLCMGSGSYFSILYGRKHFERLKNSFFLSFLLIGAIALIINIVVYTGLDFILHLLQIPSGIYDMMRGYLFYVLMGISATFLYNYFSNLLRAVGNSFVPLIFLALSALLNIVLDLVFVLVFHWGVNGAAIATIVSQYVSGIGIMIYYYFGFTELRIQKCHMHWDFAVVKEISSFSFFTCVQQSVMNLGILAVQGLVNSFGTVIMAAFAAAVKIDSFAYMPVQDFGNAFSTFVAQNYGVGKIDRIQKGIRSSIVLVIGFCMIVSLAVCLLAEPLMSIFIDPSHTSVIAAGVQYLRIEASFYLGIGILFMFYGYYRAVSKPKLSVVLTVISLGTRVLLAYVLSSIPQIGVSGIWIAVPIGWILADIAGAVYYQKYRQEMQEQIA</sequence>
<dbReference type="GO" id="GO:0006811">
    <property type="term" value="P:monoatomic ion transport"/>
    <property type="evidence" value="ECO:0007669"/>
    <property type="project" value="UniProtKB-KW"/>
</dbReference>
<dbReference type="PANTHER" id="PTHR43298:SF2">
    <property type="entry name" value="FMN_FAD EXPORTER YEEO-RELATED"/>
    <property type="match status" value="1"/>
</dbReference>
<dbReference type="Proteomes" id="UP000434036">
    <property type="component" value="Unassembled WGS sequence"/>
</dbReference>
<dbReference type="GO" id="GO:0015297">
    <property type="term" value="F:antiporter activity"/>
    <property type="evidence" value="ECO:0007669"/>
    <property type="project" value="UniProtKB-KW"/>
</dbReference>
<evidence type="ECO:0000256" key="4">
    <source>
        <dbReference type="ARBA" id="ARBA00020268"/>
    </source>
</evidence>
<name>A0A6N8U4F5_9FIRM</name>
<dbReference type="CDD" id="cd13138">
    <property type="entry name" value="MATE_yoeA_like"/>
    <property type="match status" value="1"/>
</dbReference>
<dbReference type="InterPro" id="IPR048279">
    <property type="entry name" value="MdtK-like"/>
</dbReference>
<dbReference type="EMBL" id="WUUQ01000001">
    <property type="protein sequence ID" value="MXQ72840.1"/>
    <property type="molecule type" value="Genomic_DNA"/>
</dbReference>
<evidence type="ECO:0000256" key="3">
    <source>
        <dbReference type="ARBA" id="ARBA00010199"/>
    </source>
</evidence>
<keyword evidence="8 13" id="KW-0812">Transmembrane</keyword>
<keyword evidence="7" id="KW-1003">Cell membrane</keyword>
<evidence type="ECO:0000256" key="1">
    <source>
        <dbReference type="ARBA" id="ARBA00003408"/>
    </source>
</evidence>
<dbReference type="InterPro" id="IPR002528">
    <property type="entry name" value="MATE_fam"/>
</dbReference>
<reference evidence="14 15" key="2">
    <citation type="submission" date="2020-01" db="EMBL/GenBank/DDBJ databases">
        <title>Clostridiaceae sp. nov. isolated from the gut of human by culturomics.</title>
        <authorList>
            <person name="Chang Y."/>
        </authorList>
    </citation>
    <scope>NUCLEOTIDE SEQUENCE [LARGE SCALE GENOMIC DNA]</scope>
    <source>
        <strain evidence="14 15">DONG20-135</strain>
    </source>
</reference>
<dbReference type="InterPro" id="IPR050222">
    <property type="entry name" value="MATE_MdtK"/>
</dbReference>
<evidence type="ECO:0000256" key="9">
    <source>
        <dbReference type="ARBA" id="ARBA00022989"/>
    </source>
</evidence>
<comment type="function">
    <text evidence="1">Multidrug efflux pump.</text>
</comment>